<keyword evidence="6" id="KW-1185">Reference proteome</keyword>
<evidence type="ECO:0000259" key="4">
    <source>
        <dbReference type="SMART" id="SM00382"/>
    </source>
</evidence>
<dbReference type="Gene3D" id="3.40.50.300">
    <property type="entry name" value="P-loop containing nucleotide triphosphate hydrolases"/>
    <property type="match status" value="1"/>
</dbReference>
<dbReference type="InterPro" id="IPR003959">
    <property type="entry name" value="ATPase_AAA_core"/>
</dbReference>
<dbReference type="SUPFAM" id="SSF52540">
    <property type="entry name" value="P-loop containing nucleoside triphosphate hydrolases"/>
    <property type="match status" value="1"/>
</dbReference>
<protein>
    <submittedName>
        <fullName evidence="5">AAA ATPase central domain protein</fullName>
    </submittedName>
</protein>
<feature type="domain" description="AAA+ ATPase" evidence="4">
    <location>
        <begin position="441"/>
        <end position="573"/>
    </location>
</feature>
<dbReference type="SMART" id="SM00382">
    <property type="entry name" value="AAA"/>
    <property type="match status" value="1"/>
</dbReference>
<reference evidence="6" key="1">
    <citation type="journal article" date="2011" name="MBio">
        <title>Novel metabolic attributes of the genus Cyanothece, comprising a group of unicellular nitrogen-fixing Cyanobacteria.</title>
        <authorList>
            <person name="Bandyopadhyay A."/>
            <person name="Elvitigala T."/>
            <person name="Welsh E."/>
            <person name="Stockel J."/>
            <person name="Liberton M."/>
            <person name="Min H."/>
            <person name="Sherman L.A."/>
            <person name="Pakrasi H.B."/>
        </authorList>
    </citation>
    <scope>NUCLEOTIDE SEQUENCE [LARGE SCALE GENOMIC DNA]</scope>
    <source>
        <strain evidence="6">PCC 7424</strain>
    </source>
</reference>
<keyword evidence="3" id="KW-0067">ATP-binding</keyword>
<evidence type="ECO:0000313" key="6">
    <source>
        <dbReference type="Proteomes" id="UP000002384"/>
    </source>
</evidence>
<dbReference type="OrthoDB" id="419397at2"/>
<dbReference type="GO" id="GO:0016887">
    <property type="term" value="F:ATP hydrolysis activity"/>
    <property type="evidence" value="ECO:0007669"/>
    <property type="project" value="InterPro"/>
</dbReference>
<dbReference type="STRING" id="65393.PCC7424_2524"/>
<dbReference type="CDD" id="cd19481">
    <property type="entry name" value="RecA-like_protease"/>
    <property type="match status" value="1"/>
</dbReference>
<comment type="similarity">
    <text evidence="1">Belongs to the AAA ATPase family.</text>
</comment>
<dbReference type="GO" id="GO:0005524">
    <property type="term" value="F:ATP binding"/>
    <property type="evidence" value="ECO:0007669"/>
    <property type="project" value="UniProtKB-KW"/>
</dbReference>
<dbReference type="InterPro" id="IPR003593">
    <property type="entry name" value="AAA+_ATPase"/>
</dbReference>
<evidence type="ECO:0000313" key="5">
    <source>
        <dbReference type="EMBL" id="ACK70941.1"/>
    </source>
</evidence>
<dbReference type="Proteomes" id="UP000002384">
    <property type="component" value="Chromosome"/>
</dbReference>
<sequence>MDSSFIPLWQQTSRESLFHAIACIRQYLENKIGVQDQYSLDSLTVPENSALGKLERIFNLSPFERDILLLCVGMEIDPNFGELCAKVQGNPQKNYPTLALALSALPNASWSVCSPQNPIQQWQLIEFSAGYTLTQTPIRIDQRIFSYLLGETALDPQLQGLLSPLPNSIAQIPLSPSQEFIVEQCVNQWLEITNEYPILQLCGVDLTAKYRLALEISQQLDFNLAVISAALIPHVPQEIHHLKKRWEREAFLNNSILLLNCDDIAVNSYPQNLNISLFLESVTTPVIISTSERQKTQHRSLINFDVPSLSYNEQIAIWQKHLGAVTNDLNGQITNLTSQFNLTPSVIISACNSLKTHSNQIKIDETDYTTKIEKYLWNFCRTQARPRLEDLAQRIETFASWDDLILPQRQQQTLAEMRASLRQRGKVFEDWGFADKERRGLGISALFSGQSGTGKTMAAGVLANALNLDLYRIDLSSVVSKYIGETEKNLRKIFDAAETGGAILLFDEADALFGKRTEVKDSHDRHANVEVSYLLQRMEAYGGLAILTTNLKESLDSAFMRRIRFVVAFPFPDKAAREEIWRRVFPSQTPTKDLDFQKLARLNIAGGNIRNIALNAAFLAADTDEPIMMKHILQAAESEYLKLEKNLIDTETKGWV</sequence>
<gene>
    <name evidence="5" type="ordered locus">PCC7424_2524</name>
</gene>
<dbReference type="InterPro" id="IPR050221">
    <property type="entry name" value="26S_Proteasome_ATPase"/>
</dbReference>
<evidence type="ECO:0000256" key="2">
    <source>
        <dbReference type="ARBA" id="ARBA00022741"/>
    </source>
</evidence>
<dbReference type="AlphaFoldDB" id="B7KK56"/>
<dbReference type="RefSeq" id="WP_015954544.1">
    <property type="nucleotide sequence ID" value="NC_011729.1"/>
</dbReference>
<dbReference type="EMBL" id="CP001291">
    <property type="protein sequence ID" value="ACK70941.1"/>
    <property type="molecule type" value="Genomic_DNA"/>
</dbReference>
<evidence type="ECO:0000256" key="3">
    <source>
        <dbReference type="ARBA" id="ARBA00022840"/>
    </source>
</evidence>
<evidence type="ECO:0000256" key="1">
    <source>
        <dbReference type="ARBA" id="ARBA00006914"/>
    </source>
</evidence>
<dbReference type="PANTHER" id="PTHR23073">
    <property type="entry name" value="26S PROTEASOME REGULATORY SUBUNIT"/>
    <property type="match status" value="1"/>
</dbReference>
<dbReference type="InterPro" id="IPR054472">
    <property type="entry name" value="WHD"/>
</dbReference>
<organism evidence="5 6">
    <name type="scientific">Gloeothece citriformis (strain PCC 7424)</name>
    <name type="common">Cyanothece sp. (strain PCC 7424)</name>
    <dbReference type="NCBI Taxonomy" id="65393"/>
    <lineage>
        <taxon>Bacteria</taxon>
        <taxon>Bacillati</taxon>
        <taxon>Cyanobacteriota</taxon>
        <taxon>Cyanophyceae</taxon>
        <taxon>Oscillatoriophycideae</taxon>
        <taxon>Chroococcales</taxon>
        <taxon>Aphanothecaceae</taxon>
        <taxon>Gloeothece</taxon>
        <taxon>Gloeothece citriformis</taxon>
    </lineage>
</organism>
<dbReference type="Pfam" id="PF00004">
    <property type="entry name" value="AAA"/>
    <property type="match status" value="1"/>
</dbReference>
<dbReference type="eggNOG" id="COG0464">
    <property type="taxonomic scope" value="Bacteria"/>
</dbReference>
<name>B7KK56_GLOC7</name>
<keyword evidence="2" id="KW-0547">Nucleotide-binding</keyword>
<dbReference type="InterPro" id="IPR027417">
    <property type="entry name" value="P-loop_NTPase"/>
</dbReference>
<dbReference type="HOGENOM" id="CLU_016564_1_0_3"/>
<accession>B7KK56</accession>
<dbReference type="KEGG" id="cyc:PCC7424_2524"/>
<proteinExistence type="inferred from homology"/>
<dbReference type="Pfam" id="PF22977">
    <property type="entry name" value="WHD"/>
    <property type="match status" value="1"/>
</dbReference>